<dbReference type="Proteomes" id="UP000707477">
    <property type="component" value="Unassembled WGS sequence"/>
</dbReference>
<keyword evidence="1" id="KW-0433">Leucine-rich repeat</keyword>
<dbReference type="InterPro" id="IPR009459">
    <property type="entry name" value="MucBP_dom"/>
</dbReference>
<dbReference type="InterPro" id="IPR001611">
    <property type="entry name" value="Leu-rich_rpt"/>
</dbReference>
<dbReference type="InterPro" id="IPR025875">
    <property type="entry name" value="Leu-rich_rpt_4"/>
</dbReference>
<dbReference type="InterPro" id="IPR032675">
    <property type="entry name" value="LRR_dom_sf"/>
</dbReference>
<feature type="region of interest" description="Disordered" evidence="4">
    <location>
        <begin position="631"/>
        <end position="674"/>
    </location>
</feature>
<keyword evidence="3" id="KW-0677">Repeat</keyword>
<dbReference type="NCBIfam" id="TIGR03715">
    <property type="entry name" value="KxYKxGKxW"/>
    <property type="match status" value="1"/>
</dbReference>
<dbReference type="PROSITE" id="PS51450">
    <property type="entry name" value="LRR"/>
    <property type="match status" value="2"/>
</dbReference>
<proteinExistence type="predicted"/>
<feature type="domain" description="MucBP" evidence="6">
    <location>
        <begin position="474"/>
        <end position="545"/>
    </location>
</feature>
<gene>
    <name evidence="7" type="ORF">HEQ44_02910</name>
</gene>
<feature type="signal peptide" evidence="5">
    <location>
        <begin position="1"/>
        <end position="33"/>
    </location>
</feature>
<name>A0ABX1L463_9LACO</name>
<feature type="compositionally biased region" description="Low complexity" evidence="4">
    <location>
        <begin position="130"/>
        <end position="150"/>
    </location>
</feature>
<evidence type="ECO:0000259" key="6">
    <source>
        <dbReference type="Pfam" id="PF06458"/>
    </source>
</evidence>
<dbReference type="InterPro" id="IPR022263">
    <property type="entry name" value="KxYKxGKxW"/>
</dbReference>
<feature type="compositionally biased region" description="Low complexity" evidence="4">
    <location>
        <begin position="40"/>
        <end position="55"/>
    </location>
</feature>
<sequence length="741" mass="78956">MSKSANNKLHYKMYKSGKSWVFAGILSAGLLLAGGGTVASADTTPTSTPTTENVTPQAENVQNDTPSETPTSDEKAPEADPAVTEPKAETLTSPEKPETPAPSKTSTPAPQTPSVHTPEVQDPTAPKQPAPVTTPGTPEEPATNPAPEQTTAPMMASLNVPADTSIDTWMPNKTLQNMVAKALGKDVSQITQDEMTGLTSLASGHTLGDTVYVDGKTPFSLEGLQYATNLTSLDLSYDPSFEYIKLQMSPNGSGDLGDITDLTPLSALTKLTTLNVANNKIVSLAPLAGLKNLTNLDVTHNRIGDFSMLDANQFTSLKIGHQVFVVDYAQQKYVDPTTHAITIAQPLQLPQNYSGKLQMPFMGFGGELEGFDLVQIKLQQIHLSNGEQPMVFLLYKSGNLSSKYTLNADNSLSFTNIAPQSTYYYGNSYDLYPNSVGTPTPGNHKYYLRANLQGKLGDSFTVLIPYANATAAAPVTVQYRDEADDTTAIKDDLVLGADQMAGDTYTLTPDQLAVDGYTYDDDRNQGAALTGTLSDQAQTITLYYKKDATNPVTPVTPPVTPAATVTVTVHYQDEQGNTVLQDAYLTGSAGDTYQVETPAMDNYQLVSAAYPTGTFGTSDQDITVTYHKLSTGGDGATISKEKPTTKGQPDTVTSKQQNTTTKTRPATSRTSGQAATVKLATHSTGAAAKVAVNRSADNVRQSAVKSSETLPQTNEHRTAPILGLALLLSTLVGFGLHRKRN</sequence>
<keyword evidence="2 5" id="KW-0732">Signal</keyword>
<evidence type="ECO:0000256" key="1">
    <source>
        <dbReference type="ARBA" id="ARBA00022614"/>
    </source>
</evidence>
<organism evidence="7 8">
    <name type="scientific">Levilactobacillus tujiorum</name>
    <dbReference type="NCBI Taxonomy" id="2912243"/>
    <lineage>
        <taxon>Bacteria</taxon>
        <taxon>Bacillati</taxon>
        <taxon>Bacillota</taxon>
        <taxon>Bacilli</taxon>
        <taxon>Lactobacillales</taxon>
        <taxon>Lactobacillaceae</taxon>
        <taxon>Levilactobacillus</taxon>
    </lineage>
</organism>
<feature type="chain" id="PRO_5046875933" evidence="5">
    <location>
        <begin position="34"/>
        <end position="741"/>
    </location>
</feature>
<dbReference type="Pfam" id="PF06458">
    <property type="entry name" value="MucBP"/>
    <property type="match status" value="2"/>
</dbReference>
<dbReference type="PANTHER" id="PTHR46652:SF3">
    <property type="entry name" value="LEUCINE-RICH REPEAT-CONTAINING PROTEIN 9"/>
    <property type="match status" value="1"/>
</dbReference>
<feature type="compositionally biased region" description="Low complexity" evidence="4">
    <location>
        <begin position="101"/>
        <end position="114"/>
    </location>
</feature>
<dbReference type="EMBL" id="JAAVSD010000006">
    <property type="protein sequence ID" value="NLR29129.1"/>
    <property type="molecule type" value="Genomic_DNA"/>
</dbReference>
<reference evidence="7 8" key="1">
    <citation type="submission" date="2020-03" db="EMBL/GenBank/DDBJ databases">
        <authorList>
            <person name="Zhang Z."/>
            <person name="Guo Z."/>
            <person name="Hou Q."/>
            <person name="Shen X."/>
        </authorList>
    </citation>
    <scope>NUCLEOTIDE SEQUENCE [LARGE SCALE GENOMIC DNA]</scope>
    <source>
        <strain evidence="7 8">HBUAS51329</strain>
    </source>
</reference>
<dbReference type="SUPFAM" id="SSF52058">
    <property type="entry name" value="L domain-like"/>
    <property type="match status" value="1"/>
</dbReference>
<dbReference type="Pfam" id="PF12799">
    <property type="entry name" value="LRR_4"/>
    <property type="match status" value="1"/>
</dbReference>
<dbReference type="PANTHER" id="PTHR46652">
    <property type="entry name" value="LEUCINE-RICH REPEAT AND IQ DOMAIN-CONTAINING PROTEIN 1-RELATED"/>
    <property type="match status" value="1"/>
</dbReference>
<dbReference type="Gene3D" id="3.80.10.10">
    <property type="entry name" value="Ribonuclease Inhibitor"/>
    <property type="match status" value="1"/>
</dbReference>
<feature type="compositionally biased region" description="Polar residues" evidence="4">
    <location>
        <begin position="56"/>
        <end position="70"/>
    </location>
</feature>
<feature type="domain" description="MucBP" evidence="6">
    <location>
        <begin position="566"/>
        <end position="626"/>
    </location>
</feature>
<feature type="region of interest" description="Disordered" evidence="4">
    <location>
        <begin position="40"/>
        <end position="150"/>
    </location>
</feature>
<feature type="compositionally biased region" description="Polar residues" evidence="4">
    <location>
        <begin position="645"/>
        <end position="658"/>
    </location>
</feature>
<evidence type="ECO:0000256" key="4">
    <source>
        <dbReference type="SAM" id="MobiDB-lite"/>
    </source>
</evidence>
<evidence type="ECO:0000256" key="3">
    <source>
        <dbReference type="ARBA" id="ARBA00022737"/>
    </source>
</evidence>
<dbReference type="InterPro" id="IPR050836">
    <property type="entry name" value="SDS22/Internalin_LRR"/>
</dbReference>
<accession>A0ABX1L463</accession>
<evidence type="ECO:0000313" key="8">
    <source>
        <dbReference type="Proteomes" id="UP000707477"/>
    </source>
</evidence>
<dbReference type="Gene3D" id="3.10.20.320">
    <property type="entry name" value="Putative peptidoglycan bound protein (lpxtg motif)"/>
    <property type="match status" value="2"/>
</dbReference>
<evidence type="ECO:0000256" key="2">
    <source>
        <dbReference type="ARBA" id="ARBA00022729"/>
    </source>
</evidence>
<protein>
    <submittedName>
        <fullName evidence="7">KxYKxGKxW signal peptide domain-containing protein</fullName>
    </submittedName>
</protein>
<feature type="compositionally biased region" description="Low complexity" evidence="4">
    <location>
        <begin position="659"/>
        <end position="671"/>
    </location>
</feature>
<dbReference type="Pfam" id="PF19258">
    <property type="entry name" value="KxYKxGKxW_sig"/>
    <property type="match status" value="1"/>
</dbReference>
<evidence type="ECO:0000256" key="5">
    <source>
        <dbReference type="SAM" id="SignalP"/>
    </source>
</evidence>
<keyword evidence="8" id="KW-1185">Reference proteome</keyword>
<evidence type="ECO:0000313" key="7">
    <source>
        <dbReference type="EMBL" id="NLR29129.1"/>
    </source>
</evidence>
<comment type="caution">
    <text evidence="7">The sequence shown here is derived from an EMBL/GenBank/DDBJ whole genome shotgun (WGS) entry which is preliminary data.</text>
</comment>
<dbReference type="RefSeq" id="WP_168848969.1">
    <property type="nucleotide sequence ID" value="NZ_JAAVSD010000006.1"/>
</dbReference>